<dbReference type="SUPFAM" id="SSF51735">
    <property type="entry name" value="NAD(P)-binding Rossmann-fold domains"/>
    <property type="match status" value="1"/>
</dbReference>
<gene>
    <name evidence="2" type="ORF">GCM10009681_08640</name>
</gene>
<dbReference type="InterPro" id="IPR051397">
    <property type="entry name" value="Zn-ADH-like_protein"/>
</dbReference>
<evidence type="ECO:0000313" key="3">
    <source>
        <dbReference type="Proteomes" id="UP001500655"/>
    </source>
</evidence>
<reference evidence="2 3" key="1">
    <citation type="journal article" date="2019" name="Int. J. Syst. Evol. Microbiol.">
        <title>The Global Catalogue of Microorganisms (GCM) 10K type strain sequencing project: providing services to taxonomists for standard genome sequencing and annotation.</title>
        <authorList>
            <consortium name="The Broad Institute Genomics Platform"/>
            <consortium name="The Broad Institute Genome Sequencing Center for Infectious Disease"/>
            <person name="Wu L."/>
            <person name="Ma J."/>
        </authorList>
    </citation>
    <scope>NUCLEOTIDE SEQUENCE [LARGE SCALE GENOMIC DNA]</scope>
    <source>
        <strain evidence="2 3">JCM 13249</strain>
    </source>
</reference>
<dbReference type="Pfam" id="PF08240">
    <property type="entry name" value="ADH_N"/>
    <property type="match status" value="1"/>
</dbReference>
<feature type="domain" description="Enoyl reductase (ER)" evidence="1">
    <location>
        <begin position="13"/>
        <end position="322"/>
    </location>
</feature>
<proteinExistence type="predicted"/>
<evidence type="ECO:0000259" key="1">
    <source>
        <dbReference type="SMART" id="SM00829"/>
    </source>
</evidence>
<dbReference type="PANTHER" id="PTHR43677">
    <property type="entry name" value="SHORT-CHAIN DEHYDROGENASE/REDUCTASE"/>
    <property type="match status" value="1"/>
</dbReference>
<dbReference type="SMART" id="SM00829">
    <property type="entry name" value="PKS_ER"/>
    <property type="match status" value="1"/>
</dbReference>
<dbReference type="Gene3D" id="3.40.50.720">
    <property type="entry name" value="NAD(P)-binding Rossmann-like Domain"/>
    <property type="match status" value="1"/>
</dbReference>
<dbReference type="Gene3D" id="3.90.180.10">
    <property type="entry name" value="Medium-chain alcohol dehydrogenases, catalytic domain"/>
    <property type="match status" value="1"/>
</dbReference>
<dbReference type="Pfam" id="PF00107">
    <property type="entry name" value="ADH_zinc_N"/>
    <property type="match status" value="1"/>
</dbReference>
<organism evidence="2 3">
    <name type="scientific">Luedemannella helvata</name>
    <dbReference type="NCBI Taxonomy" id="349315"/>
    <lineage>
        <taxon>Bacteria</taxon>
        <taxon>Bacillati</taxon>
        <taxon>Actinomycetota</taxon>
        <taxon>Actinomycetes</taxon>
        <taxon>Micromonosporales</taxon>
        <taxon>Micromonosporaceae</taxon>
        <taxon>Luedemannella</taxon>
    </lineage>
</organism>
<keyword evidence="3" id="KW-1185">Reference proteome</keyword>
<dbReference type="InterPro" id="IPR020843">
    <property type="entry name" value="ER"/>
</dbReference>
<accession>A0ABN2JV63</accession>
<dbReference type="EMBL" id="BAAALS010000003">
    <property type="protein sequence ID" value="GAA1740038.1"/>
    <property type="molecule type" value="Genomic_DNA"/>
</dbReference>
<dbReference type="Proteomes" id="UP001500655">
    <property type="component" value="Unassembled WGS sequence"/>
</dbReference>
<dbReference type="PANTHER" id="PTHR43677:SF11">
    <property type="entry name" value="ZINC-CONTAINING ALCOHOL DEHYDROGENASE"/>
    <property type="match status" value="1"/>
</dbReference>
<evidence type="ECO:0000313" key="2">
    <source>
        <dbReference type="EMBL" id="GAA1740038.1"/>
    </source>
</evidence>
<sequence>MTMMRAARLYEWGKSPVVEEVPIPTLREGESLVRVDAAAVSHLDLTIASGSFDLRPDLPYIPGVEGCGVVEASNELPPGTRVLLRGAGLGMVKPGTWAEYVAVKSKALTEVPANLLPELAATFFQPATTAQVTLEEVGRLGDWPGVDGAQSEVVVVAGAAGAVGSIVAQLALRAGSRVVGLAEESQRDLVPAGVEFCAHGDEAAMREMDTERPATVLIDTVGGDAMPRRMRWVRPGGRAVAVGYVAGTTLRLDLPSWLLADVALLPVNMMRRESAARSRGLGLADLFLSGDLTLNTETFGLEELGRALESLASGRIRGRGVVLPARGSGEPARPRQD</sequence>
<dbReference type="InterPro" id="IPR013149">
    <property type="entry name" value="ADH-like_C"/>
</dbReference>
<comment type="caution">
    <text evidence="2">The sequence shown here is derived from an EMBL/GenBank/DDBJ whole genome shotgun (WGS) entry which is preliminary data.</text>
</comment>
<dbReference type="InterPro" id="IPR036291">
    <property type="entry name" value="NAD(P)-bd_dom_sf"/>
</dbReference>
<protein>
    <submittedName>
        <fullName evidence="2">Zinc-binding alcohol dehydrogenase family protein</fullName>
    </submittedName>
</protein>
<name>A0ABN2JV63_9ACTN</name>
<dbReference type="SUPFAM" id="SSF50129">
    <property type="entry name" value="GroES-like"/>
    <property type="match status" value="1"/>
</dbReference>
<dbReference type="InterPro" id="IPR011032">
    <property type="entry name" value="GroES-like_sf"/>
</dbReference>
<dbReference type="InterPro" id="IPR013154">
    <property type="entry name" value="ADH-like_N"/>
</dbReference>